<proteinExistence type="inferred from homology"/>
<dbReference type="GO" id="GO:0003729">
    <property type="term" value="F:mRNA binding"/>
    <property type="evidence" value="ECO:0000318"/>
    <property type="project" value="GO_Central"/>
</dbReference>
<gene>
    <name evidence="2" type="ORF">TRIADDRAFT_53093</name>
</gene>
<evidence type="ECO:0000313" key="2">
    <source>
        <dbReference type="EMBL" id="EDV27986.1"/>
    </source>
</evidence>
<dbReference type="FunCoup" id="B3RNA2">
    <property type="interactions" value="1920"/>
</dbReference>
<dbReference type="STRING" id="10228.B3RNA2"/>
<dbReference type="GO" id="GO:0005685">
    <property type="term" value="C:U1 snRNP"/>
    <property type="evidence" value="ECO:0000318"/>
    <property type="project" value="GO_Central"/>
</dbReference>
<dbReference type="AlphaFoldDB" id="B3RNA2"/>
<evidence type="ECO:0000256" key="1">
    <source>
        <dbReference type="ARBA" id="ARBA00005655"/>
    </source>
</evidence>
<keyword evidence="3" id="KW-1185">Reference proteome</keyword>
<dbReference type="PANTHER" id="PTHR12375">
    <property type="entry name" value="RNA-BINDING PROTEIN LUC7-RELATED"/>
    <property type="match status" value="1"/>
</dbReference>
<dbReference type="PhylomeDB" id="B3RNA2"/>
<dbReference type="GO" id="GO:0006376">
    <property type="term" value="P:mRNA splice site recognition"/>
    <property type="evidence" value="ECO:0000318"/>
    <property type="project" value="GO_Central"/>
</dbReference>
<dbReference type="OrthoDB" id="153872at2759"/>
<comment type="similarity">
    <text evidence="1">Belongs to the Luc7 family.</text>
</comment>
<reference evidence="2 3" key="1">
    <citation type="journal article" date="2008" name="Nature">
        <title>The Trichoplax genome and the nature of placozoans.</title>
        <authorList>
            <person name="Srivastava M."/>
            <person name="Begovic E."/>
            <person name="Chapman J."/>
            <person name="Putnam N.H."/>
            <person name="Hellsten U."/>
            <person name="Kawashima T."/>
            <person name="Kuo A."/>
            <person name="Mitros T."/>
            <person name="Salamov A."/>
            <person name="Carpenter M.L."/>
            <person name="Signorovitch A.Y."/>
            <person name="Moreno M.A."/>
            <person name="Kamm K."/>
            <person name="Grimwood J."/>
            <person name="Schmutz J."/>
            <person name="Shapiro H."/>
            <person name="Grigoriev I.V."/>
            <person name="Buss L.W."/>
            <person name="Schierwater B."/>
            <person name="Dellaporta S.L."/>
            <person name="Rokhsar D.S."/>
        </authorList>
    </citation>
    <scope>NUCLEOTIDE SEQUENCE [LARGE SCALE GENOMIC DNA]</scope>
    <source>
        <strain evidence="2 3">Grell-BS-1999</strain>
    </source>
</reference>
<accession>B3RNA2</accession>
<sequence>MSAHEHVRKLLDQLMGTSRDGENKETLTFTDPRVCRAFLTGLCPHDLFTNTKMDIGECSKVHSLALRADYEKAAVSGNYEFEVDALEQLLYFIKDCDRKIQIAKRRLAETQTDLASNVKPQSLIKLEGEINEKLKTVESLGAEGKIEESMAVLAEIEIIKQDARKEEEAWLSTLPSSAMQQQKLRVCEVCAAYLGLYDNDQRLADHFGGKLHMGFIRVRQRLKELQVNKLT</sequence>
<dbReference type="InParanoid" id="B3RNA2"/>
<dbReference type="CTD" id="6750467"/>
<evidence type="ECO:0000313" key="3">
    <source>
        <dbReference type="Proteomes" id="UP000009022"/>
    </source>
</evidence>
<dbReference type="Pfam" id="PF03194">
    <property type="entry name" value="LUC7"/>
    <property type="match status" value="1"/>
</dbReference>
<dbReference type="InterPro" id="IPR004882">
    <property type="entry name" value="Luc7-rel"/>
</dbReference>
<dbReference type="Proteomes" id="UP000009022">
    <property type="component" value="Unassembled WGS sequence"/>
</dbReference>
<name>B3RNA2_TRIAD</name>
<dbReference type="HOGENOM" id="CLU_030397_1_2_1"/>
<dbReference type="eggNOG" id="KOG0796">
    <property type="taxonomic scope" value="Eukaryota"/>
</dbReference>
<dbReference type="EMBL" id="DS985242">
    <property type="protein sequence ID" value="EDV27986.1"/>
    <property type="molecule type" value="Genomic_DNA"/>
</dbReference>
<dbReference type="GO" id="GO:0071004">
    <property type="term" value="C:U2-type prespliceosome"/>
    <property type="evidence" value="ECO:0000318"/>
    <property type="project" value="GO_Central"/>
</dbReference>
<organism evidence="2 3">
    <name type="scientific">Trichoplax adhaerens</name>
    <name type="common">Trichoplax reptans</name>
    <dbReference type="NCBI Taxonomy" id="10228"/>
    <lineage>
        <taxon>Eukaryota</taxon>
        <taxon>Metazoa</taxon>
        <taxon>Placozoa</taxon>
        <taxon>Uniplacotomia</taxon>
        <taxon>Trichoplacea</taxon>
        <taxon>Trichoplacidae</taxon>
        <taxon>Trichoplax</taxon>
    </lineage>
</organism>
<dbReference type="KEGG" id="tad:TRIADDRAFT_53093"/>
<protein>
    <submittedName>
        <fullName evidence="2">Uncharacterized protein</fullName>
    </submittedName>
</protein>
<dbReference type="OMA" id="CPYDLFQ"/>
<dbReference type="GeneID" id="6750467"/>
<dbReference type="RefSeq" id="XP_002109820.1">
    <property type="nucleotide sequence ID" value="XM_002109784.1"/>
</dbReference>